<proteinExistence type="predicted"/>
<gene>
    <name evidence="1" type="ORF">A3E39_02710</name>
</gene>
<comment type="caution">
    <text evidence="1">The sequence shown here is derived from an EMBL/GenBank/DDBJ whole genome shotgun (WGS) entry which is preliminary data.</text>
</comment>
<sequence>MGARQDKRPITNKTHLAKISWIPGDITRALVANNFPTLGALKKGLGMADPRGRIIQIMKRNVDDLAEVEPLIAKINDSPASDRRPQANL</sequence>
<organism evidence="1 2">
    <name type="scientific">Candidatus Uhrbacteria bacterium RIFCSPHIGHO2_12_FULL_60_25</name>
    <dbReference type="NCBI Taxonomy" id="1802399"/>
    <lineage>
        <taxon>Bacteria</taxon>
        <taxon>Candidatus Uhriibacteriota</taxon>
    </lineage>
</organism>
<dbReference type="EMBL" id="MGEH01000032">
    <property type="protein sequence ID" value="OGL78389.1"/>
    <property type="molecule type" value="Genomic_DNA"/>
</dbReference>
<protein>
    <submittedName>
        <fullName evidence="1">Uncharacterized protein</fullName>
    </submittedName>
</protein>
<reference evidence="1 2" key="1">
    <citation type="journal article" date="2016" name="Nat. Commun.">
        <title>Thousands of microbial genomes shed light on interconnected biogeochemical processes in an aquifer system.</title>
        <authorList>
            <person name="Anantharaman K."/>
            <person name="Brown C.T."/>
            <person name="Hug L.A."/>
            <person name="Sharon I."/>
            <person name="Castelle C.J."/>
            <person name="Probst A.J."/>
            <person name="Thomas B.C."/>
            <person name="Singh A."/>
            <person name="Wilkins M.J."/>
            <person name="Karaoz U."/>
            <person name="Brodie E.L."/>
            <person name="Williams K.H."/>
            <person name="Hubbard S.S."/>
            <person name="Banfield J.F."/>
        </authorList>
    </citation>
    <scope>NUCLEOTIDE SEQUENCE [LARGE SCALE GENOMIC DNA]</scope>
</reference>
<dbReference type="AlphaFoldDB" id="A0A1F7UJF1"/>
<accession>A0A1F7UJF1</accession>
<dbReference type="Proteomes" id="UP000176603">
    <property type="component" value="Unassembled WGS sequence"/>
</dbReference>
<evidence type="ECO:0000313" key="2">
    <source>
        <dbReference type="Proteomes" id="UP000176603"/>
    </source>
</evidence>
<name>A0A1F7UJF1_9BACT</name>
<evidence type="ECO:0000313" key="1">
    <source>
        <dbReference type="EMBL" id="OGL78389.1"/>
    </source>
</evidence>